<dbReference type="PANTHER" id="PTHR11081">
    <property type="entry name" value="FLAP ENDONUCLEASE FAMILY MEMBER"/>
    <property type="match status" value="1"/>
</dbReference>
<dbReference type="SUPFAM" id="SSF88723">
    <property type="entry name" value="PIN domain-like"/>
    <property type="match status" value="1"/>
</dbReference>
<dbReference type="Gene3D" id="3.40.50.1010">
    <property type="entry name" value="5'-nuclease"/>
    <property type="match status" value="1"/>
</dbReference>
<dbReference type="Proteomes" id="UP001292079">
    <property type="component" value="Unassembled WGS sequence"/>
</dbReference>
<comment type="cofactor">
    <cofactor evidence="7">
        <name>Mg(2+)</name>
        <dbReference type="ChEBI" id="CHEBI:18420"/>
    </cofactor>
    <text evidence="7">Binds 2 magnesium ions per subunit. They probably participate in the reaction catalyzed by the enzyme. May bind an additional third magnesium ion after substrate binding.</text>
</comment>
<evidence type="ECO:0000256" key="6">
    <source>
        <dbReference type="ARBA" id="ARBA00023242"/>
    </source>
</evidence>
<dbReference type="InterPro" id="IPR044752">
    <property type="entry name" value="PIN-like_EXO1"/>
</dbReference>
<dbReference type="SMART" id="SM00279">
    <property type="entry name" value="HhH2"/>
    <property type="match status" value="1"/>
</dbReference>
<keyword evidence="3 7" id="KW-0269">Exonuclease</keyword>
<evidence type="ECO:0000313" key="10">
    <source>
        <dbReference type="EMBL" id="KAK4472689.1"/>
    </source>
</evidence>
<name>A0AAE2D663_SCHME</name>
<dbReference type="GO" id="GO:0006298">
    <property type="term" value="P:mismatch repair"/>
    <property type="evidence" value="ECO:0007669"/>
    <property type="project" value="TreeGrafter"/>
</dbReference>
<comment type="caution">
    <text evidence="10">The sequence shown here is derived from an EMBL/GenBank/DDBJ whole genome shotgun (WGS) entry which is preliminary data.</text>
</comment>
<organism evidence="10 11">
    <name type="scientific">Schistosoma mekongi</name>
    <name type="common">Parasitic worm</name>
    <dbReference type="NCBI Taxonomy" id="38744"/>
    <lineage>
        <taxon>Eukaryota</taxon>
        <taxon>Metazoa</taxon>
        <taxon>Spiralia</taxon>
        <taxon>Lophotrochozoa</taxon>
        <taxon>Platyhelminthes</taxon>
        <taxon>Trematoda</taxon>
        <taxon>Digenea</taxon>
        <taxon>Strigeidida</taxon>
        <taxon>Schistosomatoidea</taxon>
        <taxon>Schistosomatidae</taxon>
        <taxon>Schistosoma</taxon>
    </lineage>
</organism>
<dbReference type="GO" id="GO:0035312">
    <property type="term" value="F:5'-3' DNA exonuclease activity"/>
    <property type="evidence" value="ECO:0007669"/>
    <property type="project" value="UniProtKB-UniRule"/>
</dbReference>
<dbReference type="EC" id="3.1.-.-" evidence="7"/>
<dbReference type="InterPro" id="IPR019974">
    <property type="entry name" value="XPG_CS"/>
</dbReference>
<keyword evidence="6 7" id="KW-0539">Nucleus</keyword>
<dbReference type="AlphaFoldDB" id="A0AAE2D663"/>
<feature type="compositionally biased region" description="Low complexity" evidence="8">
    <location>
        <begin position="633"/>
        <end position="644"/>
    </location>
</feature>
<feature type="compositionally biased region" description="Polar residues" evidence="8">
    <location>
        <begin position="549"/>
        <end position="563"/>
    </location>
</feature>
<evidence type="ECO:0000256" key="8">
    <source>
        <dbReference type="SAM" id="MobiDB-lite"/>
    </source>
</evidence>
<dbReference type="SUPFAM" id="SSF47807">
    <property type="entry name" value="5' to 3' exonuclease, C-terminal subdomain"/>
    <property type="match status" value="1"/>
</dbReference>
<keyword evidence="5 7" id="KW-0234">DNA repair</keyword>
<dbReference type="Gene3D" id="1.10.150.20">
    <property type="entry name" value="5' to 3' exonuclease, C-terminal subdomain"/>
    <property type="match status" value="1"/>
</dbReference>
<keyword evidence="11" id="KW-1185">Reference proteome</keyword>
<keyword evidence="7" id="KW-0228">DNA excision</keyword>
<proteinExistence type="inferred from homology"/>
<dbReference type="GO" id="GO:0003677">
    <property type="term" value="F:DNA binding"/>
    <property type="evidence" value="ECO:0007669"/>
    <property type="project" value="UniProtKB-UniRule"/>
</dbReference>
<comment type="subcellular location">
    <subcellularLocation>
        <location evidence="7">Nucleus</location>
    </subcellularLocation>
</comment>
<dbReference type="InterPro" id="IPR006084">
    <property type="entry name" value="XPG/Rad2"/>
</dbReference>
<feature type="region of interest" description="Disordered" evidence="8">
    <location>
        <begin position="540"/>
        <end position="563"/>
    </location>
</feature>
<dbReference type="SMART" id="SM00484">
    <property type="entry name" value="XPGI"/>
    <property type="match status" value="1"/>
</dbReference>
<dbReference type="GO" id="GO:0046872">
    <property type="term" value="F:metal ion binding"/>
    <property type="evidence" value="ECO:0007669"/>
    <property type="project" value="UniProtKB-UniRule"/>
</dbReference>
<gene>
    <name evidence="10" type="ORF">MN116_003918</name>
</gene>
<evidence type="ECO:0000256" key="4">
    <source>
        <dbReference type="ARBA" id="ARBA00023125"/>
    </source>
</evidence>
<keyword evidence="4 7" id="KW-0238">DNA-binding</keyword>
<evidence type="ECO:0000256" key="5">
    <source>
        <dbReference type="ARBA" id="ARBA00023204"/>
    </source>
</evidence>
<keyword evidence="2 7" id="KW-0227">DNA damage</keyword>
<dbReference type="CDD" id="cd09857">
    <property type="entry name" value="PIN_EXO1"/>
    <property type="match status" value="1"/>
</dbReference>
<keyword evidence="7" id="KW-0378">Hydrolase</keyword>
<keyword evidence="7" id="KW-0460">Magnesium</keyword>
<evidence type="ECO:0000256" key="1">
    <source>
        <dbReference type="ARBA" id="ARBA00022759"/>
    </source>
</evidence>
<dbReference type="GO" id="GO:0005634">
    <property type="term" value="C:nucleus"/>
    <property type="evidence" value="ECO:0007669"/>
    <property type="project" value="UniProtKB-SubCell"/>
</dbReference>
<accession>A0AAE2D663</accession>
<dbReference type="EMBL" id="JALJAT010000002">
    <property type="protein sequence ID" value="KAK4472689.1"/>
    <property type="molecule type" value="Genomic_DNA"/>
</dbReference>
<protein>
    <recommendedName>
        <fullName evidence="7">Exonuclease 1</fullName>
        <ecNumber evidence="7">3.1.-.-</ecNumber>
    </recommendedName>
</protein>
<dbReference type="InterPro" id="IPR029060">
    <property type="entry name" value="PIN-like_dom_sf"/>
</dbReference>
<feature type="domain" description="XPG-I" evidence="9">
    <location>
        <begin position="79"/>
        <end position="148"/>
    </location>
</feature>
<dbReference type="PROSITE" id="PS00842">
    <property type="entry name" value="XPG_2"/>
    <property type="match status" value="1"/>
</dbReference>
<feature type="compositionally biased region" description="Polar residues" evidence="8">
    <location>
        <begin position="645"/>
        <end position="668"/>
    </location>
</feature>
<dbReference type="Pfam" id="PF00867">
    <property type="entry name" value="XPG_I"/>
    <property type="match status" value="1"/>
</dbReference>
<keyword evidence="1" id="KW-0255">Endonuclease</keyword>
<dbReference type="GO" id="GO:0006310">
    <property type="term" value="P:DNA recombination"/>
    <property type="evidence" value="ECO:0007669"/>
    <property type="project" value="TreeGrafter"/>
</dbReference>
<feature type="region of interest" description="Disordered" evidence="8">
    <location>
        <begin position="632"/>
        <end position="668"/>
    </location>
</feature>
<dbReference type="InterPro" id="IPR006086">
    <property type="entry name" value="XPG-I_dom"/>
</dbReference>
<keyword evidence="7" id="KW-0479">Metal-binding</keyword>
<evidence type="ECO:0000256" key="7">
    <source>
        <dbReference type="RuleBase" id="RU910737"/>
    </source>
</evidence>
<dbReference type="PRINTS" id="PR00853">
    <property type="entry name" value="XPGRADSUPER"/>
</dbReference>
<keyword evidence="7" id="KW-0540">Nuclease</keyword>
<dbReference type="PROSITE" id="PS00841">
    <property type="entry name" value="XPG_1"/>
    <property type="match status" value="1"/>
</dbReference>
<evidence type="ECO:0000259" key="9">
    <source>
        <dbReference type="SMART" id="SM00484"/>
    </source>
</evidence>
<evidence type="ECO:0000256" key="3">
    <source>
        <dbReference type="ARBA" id="ARBA00022839"/>
    </source>
</evidence>
<dbReference type="PANTHER" id="PTHR11081:SF8">
    <property type="entry name" value="EXONUCLEASE 1"/>
    <property type="match status" value="1"/>
</dbReference>
<comment type="function">
    <text evidence="7">5'-&gt;3' double-stranded DNA exonuclease which may also possess a cryptic 3'-&gt;5' double-stranded DNA exonuclease activity. Functions in DNA mismatch repair.</text>
</comment>
<reference evidence="10" key="2">
    <citation type="journal article" date="2023" name="Infect Dis Poverty">
        <title>Chromosome-scale genome of the human blood fluke Schistosoma mekongi and its implications for public health.</title>
        <authorList>
            <person name="Zhou M."/>
            <person name="Xu L."/>
            <person name="Xu D."/>
            <person name="Chen W."/>
            <person name="Khan J."/>
            <person name="Hu Y."/>
            <person name="Huang H."/>
            <person name="Wei H."/>
            <person name="Zhang Y."/>
            <person name="Chusongsang P."/>
            <person name="Tanasarnprasert K."/>
            <person name="Hu X."/>
            <person name="Limpanont Y."/>
            <person name="Lv Z."/>
        </authorList>
    </citation>
    <scope>NUCLEOTIDE SEQUENCE</scope>
    <source>
        <strain evidence="10">LV_2022a</strain>
    </source>
</reference>
<dbReference type="InterPro" id="IPR008918">
    <property type="entry name" value="HhH2"/>
</dbReference>
<evidence type="ECO:0000313" key="11">
    <source>
        <dbReference type="Proteomes" id="UP001292079"/>
    </source>
</evidence>
<keyword evidence="7" id="KW-0267">Excision nuclease</keyword>
<sequence length="772" mass="85843">MKYINLMKSCNVKPILVFDGLDLPSKAETDLKRREAKELNRKKAAEHLLKGNKAAAQECFERSVFVTSEMAYEVLRAARNIGVDCIIAPYEADAQLAYLNRTGYADFVITEDSDLLLFGCRQVIFKLDLSGSGVLVAAASGICECCGIPASQFTESKFRFMGIMAGCDYFSGIPGIGLTTAAKILRQTRITNFRELLSKLGFYVKLNNHALAEDDTVVNSKSANGKRQNITTASRNKSSQISESLINAAVRAERTFRLQVVFDIASRCQKRFSEPTPEDIDEELHSVNDLEKSDENEVDLFIYAGRVLKDNEKAFNLALGNINYSDGTTMDKYYPCTSRSNSIQPVQANGAIVGHSSIHTKLQSSDLRPNLDRLKISIWDKNYPLQKFWLRRSQSGCIEPISDFLSIGSDSSIEKENKNPVEKSPIKALDLKGSQSTCGRRILVPTAIQQSLKSLKNCLALPHVGLQDSAKRLCLRLNNSSVDDTCNVLKIYGQSSEVPTTPNLKNRNHLSSIVSASCYFTTEDKTDEVITGVDVITNPRFDDNDDSSRSQTSRSPVFYKPNSNPFRIASESCSYKSKEKFNENLDISPKLNNEYKDNSSVVSSDNQSVCQFSFDFKCFRYKKPYQQPLFADSSSMESNKQSNSLDSPISDLSKSATQLQDSSSAESSPSFLNSHKFISQIPSLPPNKVIGSCNHFAQNGNRNSSVDNSHASYTALPKENTPSFKQDSQILKLSTNDLKSRKSSQSKIAFGKHSVPVQSSNLDSFFQKWKFK</sequence>
<dbReference type="InterPro" id="IPR036279">
    <property type="entry name" value="5-3_exonuclease_C_sf"/>
</dbReference>
<dbReference type="GO" id="GO:0017108">
    <property type="term" value="F:5'-flap endonuclease activity"/>
    <property type="evidence" value="ECO:0007669"/>
    <property type="project" value="TreeGrafter"/>
</dbReference>
<reference evidence="10" key="1">
    <citation type="submission" date="2022-04" db="EMBL/GenBank/DDBJ databases">
        <authorList>
            <person name="Xu L."/>
            <person name="Lv Z."/>
        </authorList>
    </citation>
    <scope>NUCLEOTIDE SEQUENCE</scope>
    <source>
        <strain evidence="10">LV_2022a</strain>
    </source>
</reference>
<comment type="similarity">
    <text evidence="7">Belongs to the XPG/RAD2 endonuclease family. EXO1 subfamily.</text>
</comment>
<evidence type="ECO:0000256" key="2">
    <source>
        <dbReference type="ARBA" id="ARBA00022763"/>
    </source>
</evidence>
<dbReference type="FunFam" id="3.40.50.1010:FF:000111">
    <property type="entry name" value="Exonuclease 1"/>
    <property type="match status" value="1"/>
</dbReference>